<feature type="binding site" evidence="5">
    <location>
        <position position="321"/>
    </location>
    <ligand>
        <name>Fe cation</name>
        <dbReference type="ChEBI" id="CHEBI:24875"/>
        <note>catalytic</note>
    </ligand>
</feature>
<feature type="binding site" evidence="5">
    <location>
        <position position="377"/>
    </location>
    <ligand>
        <name>Fe cation</name>
        <dbReference type="ChEBI" id="CHEBI:24875"/>
        <note>catalytic</note>
    </ligand>
</feature>
<evidence type="ECO:0000256" key="3">
    <source>
        <dbReference type="ARBA" id="ARBA00023002"/>
    </source>
</evidence>
<reference evidence="7" key="1">
    <citation type="journal article" date="2022" name="G3 (Bethesda)">
        <title>High quality genome of the basidiomycete yeast Dioszegia hungarica PDD-24b-2 isolated from cloud water.</title>
        <authorList>
            <person name="Jarrige D."/>
            <person name="Haridas S."/>
            <person name="Bleykasten-Grosshans C."/>
            <person name="Joly M."/>
            <person name="Nadalig T."/>
            <person name="Sancelme M."/>
            <person name="Vuilleumier S."/>
            <person name="Grigoriev I.V."/>
            <person name="Amato P."/>
            <person name="Bringel F."/>
        </authorList>
    </citation>
    <scope>NUCLEOTIDE SEQUENCE</scope>
    <source>
        <strain evidence="7">PDD-24b-2</strain>
    </source>
</reference>
<dbReference type="InterPro" id="IPR037151">
    <property type="entry name" value="AlkB-like_sf"/>
</dbReference>
<feature type="binding site" evidence="5">
    <location>
        <position position="323"/>
    </location>
    <ligand>
        <name>Fe cation</name>
        <dbReference type="ChEBI" id="CHEBI:24875"/>
        <note>catalytic</note>
    </ligand>
</feature>
<keyword evidence="4 5" id="KW-0408">Iron</keyword>
<dbReference type="GO" id="GO:0005634">
    <property type="term" value="C:nucleus"/>
    <property type="evidence" value="ECO:0007669"/>
    <property type="project" value="TreeGrafter"/>
</dbReference>
<evidence type="ECO:0000256" key="1">
    <source>
        <dbReference type="ARBA" id="ARBA00022723"/>
    </source>
</evidence>
<comment type="cofactor">
    <cofactor evidence="5">
        <name>Fe(2+)</name>
        <dbReference type="ChEBI" id="CHEBI:29033"/>
    </cofactor>
    <text evidence="5">Binds 1 Fe(2+) ion per subunit.</text>
</comment>
<feature type="domain" description="Fe2OG dioxygenase" evidence="6">
    <location>
        <begin position="303"/>
        <end position="415"/>
    </location>
</feature>
<keyword evidence="2" id="KW-0223">Dioxygenase</keyword>
<dbReference type="GO" id="GO:0005737">
    <property type="term" value="C:cytoplasm"/>
    <property type="evidence" value="ECO:0007669"/>
    <property type="project" value="TreeGrafter"/>
</dbReference>
<dbReference type="GO" id="GO:0051213">
    <property type="term" value="F:dioxygenase activity"/>
    <property type="evidence" value="ECO:0007669"/>
    <property type="project" value="UniProtKB-KW"/>
</dbReference>
<dbReference type="InterPro" id="IPR004574">
    <property type="entry name" value="Alkb"/>
</dbReference>
<accession>A0AA38H6R6</accession>
<dbReference type="GeneID" id="77726507"/>
<protein>
    <recommendedName>
        <fullName evidence="6">Fe2OG dioxygenase domain-containing protein</fullName>
    </recommendedName>
</protein>
<dbReference type="Pfam" id="PF13532">
    <property type="entry name" value="2OG-FeII_Oxy_2"/>
    <property type="match status" value="1"/>
</dbReference>
<dbReference type="Gene3D" id="2.60.120.590">
    <property type="entry name" value="Alpha-ketoglutarate-dependent dioxygenase AlkB-like"/>
    <property type="match status" value="1"/>
</dbReference>
<proteinExistence type="predicted"/>
<dbReference type="EMBL" id="JAKWFO010000005">
    <property type="protein sequence ID" value="KAI9635168.1"/>
    <property type="molecule type" value="Genomic_DNA"/>
</dbReference>
<sequence>MSSQSSSWTPNITLTPFRQVEKHFKNRAIKGRLPSLRKYPVVDHSRPEKVEDDLLWLAGWWSPENDAAEMDPSARRRAKGKARALGERPGDIMQGSVRSIRLSSGKKGYVVADGCILIPGYLNQQQQLDLLEASLSKYTRPPNPLSLSTHYNLPPDLFERYESGSSELIYPIFDGLTSSEQDEVRAAAASRDGQQALEGQAGQDLGVEEILNRQKAWKGDLPAEGLVPKTAEGLMGDLRWTNLGLVYKWTTKMYDLDPAAAIPFPSELATQCRDMIREVDWREVCSDVEMERTGAARWAEDYVPDTGIVNFYQMKDTMMGHVDRAELDPYRPLSSISLGHAAVFLLGSDSRDVAPRPIILRSGDVILMSGSGRQRYHGVPRVLEGTLPSHFDPDETDNSSMKAAKRWIATGRINVNARQVYPPGLKRNGEMRPGS</sequence>
<dbReference type="InterPro" id="IPR027450">
    <property type="entry name" value="AlkB-like"/>
</dbReference>
<dbReference type="SUPFAM" id="SSF51197">
    <property type="entry name" value="Clavaminate synthase-like"/>
    <property type="match status" value="1"/>
</dbReference>
<comment type="caution">
    <text evidence="7">The sequence shown here is derived from an EMBL/GenBank/DDBJ whole genome shotgun (WGS) entry which is preliminary data.</text>
</comment>
<dbReference type="PANTHER" id="PTHR16557:SF2">
    <property type="entry name" value="NUCLEIC ACID DIOXYGENASE ALKBH1"/>
    <property type="match status" value="1"/>
</dbReference>
<organism evidence="7 8">
    <name type="scientific">Dioszegia hungarica</name>
    <dbReference type="NCBI Taxonomy" id="4972"/>
    <lineage>
        <taxon>Eukaryota</taxon>
        <taxon>Fungi</taxon>
        <taxon>Dikarya</taxon>
        <taxon>Basidiomycota</taxon>
        <taxon>Agaricomycotina</taxon>
        <taxon>Tremellomycetes</taxon>
        <taxon>Tremellales</taxon>
        <taxon>Bulleribasidiaceae</taxon>
        <taxon>Dioszegia</taxon>
    </lineage>
</organism>
<evidence type="ECO:0000313" key="7">
    <source>
        <dbReference type="EMBL" id="KAI9635168.1"/>
    </source>
</evidence>
<keyword evidence="1 5" id="KW-0479">Metal-binding</keyword>
<gene>
    <name evidence="7" type="ORF">MKK02DRAFT_27111</name>
</gene>
<dbReference type="PANTHER" id="PTHR16557">
    <property type="entry name" value="ALKYLATED DNA REPAIR PROTEIN ALKB-RELATED"/>
    <property type="match status" value="1"/>
</dbReference>
<evidence type="ECO:0000259" key="6">
    <source>
        <dbReference type="PROSITE" id="PS51471"/>
    </source>
</evidence>
<dbReference type="Proteomes" id="UP001164286">
    <property type="component" value="Unassembled WGS sequence"/>
</dbReference>
<dbReference type="InterPro" id="IPR005123">
    <property type="entry name" value="Oxoglu/Fe-dep_dioxygenase_dom"/>
</dbReference>
<dbReference type="PROSITE" id="PS51471">
    <property type="entry name" value="FE2OG_OXY"/>
    <property type="match status" value="1"/>
</dbReference>
<keyword evidence="8" id="KW-1185">Reference proteome</keyword>
<dbReference type="AlphaFoldDB" id="A0AA38H6R6"/>
<dbReference type="RefSeq" id="XP_052944945.1">
    <property type="nucleotide sequence ID" value="XM_053087306.1"/>
</dbReference>
<dbReference type="GO" id="GO:0046872">
    <property type="term" value="F:metal ion binding"/>
    <property type="evidence" value="ECO:0007669"/>
    <property type="project" value="UniProtKB-KW"/>
</dbReference>
<name>A0AA38H6R6_9TREE</name>
<keyword evidence="3" id="KW-0560">Oxidoreductase</keyword>
<evidence type="ECO:0000256" key="2">
    <source>
        <dbReference type="ARBA" id="ARBA00022964"/>
    </source>
</evidence>
<evidence type="ECO:0000256" key="4">
    <source>
        <dbReference type="ARBA" id="ARBA00023004"/>
    </source>
</evidence>
<evidence type="ECO:0000313" key="8">
    <source>
        <dbReference type="Proteomes" id="UP001164286"/>
    </source>
</evidence>
<evidence type="ECO:0000256" key="5">
    <source>
        <dbReference type="PIRSR" id="PIRSR604574-2"/>
    </source>
</evidence>